<dbReference type="GO" id="GO:0016887">
    <property type="term" value="F:ATP hydrolysis activity"/>
    <property type="evidence" value="ECO:0007669"/>
    <property type="project" value="InterPro"/>
</dbReference>
<accession>A0A1I5XAV4</accession>
<evidence type="ECO:0000313" key="12">
    <source>
        <dbReference type="EMBL" id="SFQ29024.1"/>
    </source>
</evidence>
<dbReference type="SUPFAM" id="SSF90123">
    <property type="entry name" value="ABC transporter transmembrane region"/>
    <property type="match status" value="1"/>
</dbReference>
<evidence type="ECO:0000256" key="5">
    <source>
        <dbReference type="ARBA" id="ARBA00022741"/>
    </source>
</evidence>
<dbReference type="PROSITE" id="PS00211">
    <property type="entry name" value="ABC_TRANSPORTER_1"/>
    <property type="match status" value="1"/>
</dbReference>
<feature type="transmembrane region" description="Helical" evidence="9">
    <location>
        <begin position="160"/>
        <end position="177"/>
    </location>
</feature>
<dbReference type="Gene3D" id="1.20.1560.10">
    <property type="entry name" value="ABC transporter type 1, transmembrane domain"/>
    <property type="match status" value="1"/>
</dbReference>
<evidence type="ECO:0000256" key="8">
    <source>
        <dbReference type="ARBA" id="ARBA00023136"/>
    </source>
</evidence>
<keyword evidence="8 9" id="KW-0472">Membrane</keyword>
<feature type="transmembrane region" description="Helical" evidence="9">
    <location>
        <begin position="244"/>
        <end position="265"/>
    </location>
</feature>
<dbReference type="RefSeq" id="WP_074890865.1">
    <property type="nucleotide sequence ID" value="NZ_FOXO01000030.1"/>
</dbReference>
<dbReference type="CDD" id="cd18781">
    <property type="entry name" value="ABC_6TM_AarD_CydDC_like"/>
    <property type="match status" value="1"/>
</dbReference>
<evidence type="ECO:0000259" key="10">
    <source>
        <dbReference type="PROSITE" id="PS50893"/>
    </source>
</evidence>
<feature type="domain" description="ABC transmembrane type-1" evidence="11">
    <location>
        <begin position="21"/>
        <end position="302"/>
    </location>
</feature>
<dbReference type="Proteomes" id="UP000182624">
    <property type="component" value="Unassembled WGS sequence"/>
</dbReference>
<dbReference type="PANTHER" id="PTHR43394">
    <property type="entry name" value="ATP-DEPENDENT PERMEASE MDL1, MITOCHONDRIAL"/>
    <property type="match status" value="1"/>
</dbReference>
<keyword evidence="3" id="KW-1003">Cell membrane</keyword>
<evidence type="ECO:0000256" key="9">
    <source>
        <dbReference type="SAM" id="Phobius"/>
    </source>
</evidence>
<organism evidence="12 13">
    <name type="scientific">Butyrivibrio proteoclasticus</name>
    <dbReference type="NCBI Taxonomy" id="43305"/>
    <lineage>
        <taxon>Bacteria</taxon>
        <taxon>Bacillati</taxon>
        <taxon>Bacillota</taxon>
        <taxon>Clostridia</taxon>
        <taxon>Lachnospirales</taxon>
        <taxon>Lachnospiraceae</taxon>
        <taxon>Butyrivibrio</taxon>
    </lineage>
</organism>
<dbReference type="PROSITE" id="PS50929">
    <property type="entry name" value="ABC_TM1F"/>
    <property type="match status" value="1"/>
</dbReference>
<evidence type="ECO:0000256" key="2">
    <source>
        <dbReference type="ARBA" id="ARBA00022448"/>
    </source>
</evidence>
<dbReference type="SMART" id="SM00382">
    <property type="entry name" value="AAA"/>
    <property type="match status" value="1"/>
</dbReference>
<dbReference type="PANTHER" id="PTHR43394:SF1">
    <property type="entry name" value="ATP-BINDING CASSETTE SUB-FAMILY B MEMBER 10, MITOCHONDRIAL"/>
    <property type="match status" value="1"/>
</dbReference>
<keyword evidence="5" id="KW-0547">Nucleotide-binding</keyword>
<dbReference type="PROSITE" id="PS50893">
    <property type="entry name" value="ABC_TRANSPORTER_2"/>
    <property type="match status" value="1"/>
</dbReference>
<keyword evidence="13" id="KW-1185">Reference proteome</keyword>
<protein>
    <submittedName>
        <fullName evidence="12">ATP-binding cassette, subfamily C</fullName>
    </submittedName>
</protein>
<feature type="domain" description="ABC transporter" evidence="10">
    <location>
        <begin position="333"/>
        <end position="566"/>
    </location>
</feature>
<gene>
    <name evidence="12" type="ORF">SAMN04487928_1302</name>
</gene>
<dbReference type="InterPro" id="IPR003593">
    <property type="entry name" value="AAA+_ATPase"/>
</dbReference>
<evidence type="ECO:0000256" key="3">
    <source>
        <dbReference type="ARBA" id="ARBA00022475"/>
    </source>
</evidence>
<evidence type="ECO:0000256" key="1">
    <source>
        <dbReference type="ARBA" id="ARBA00004651"/>
    </source>
</evidence>
<reference evidence="13" key="1">
    <citation type="submission" date="2016-10" db="EMBL/GenBank/DDBJ databases">
        <authorList>
            <person name="Varghese N."/>
            <person name="Submissions S."/>
        </authorList>
    </citation>
    <scope>NUCLEOTIDE SEQUENCE [LARGE SCALE GENOMIC DNA]</scope>
    <source>
        <strain evidence="13">P18</strain>
    </source>
</reference>
<evidence type="ECO:0000256" key="6">
    <source>
        <dbReference type="ARBA" id="ARBA00022840"/>
    </source>
</evidence>
<dbReference type="Pfam" id="PF00664">
    <property type="entry name" value="ABC_membrane"/>
    <property type="match status" value="1"/>
</dbReference>
<dbReference type="SUPFAM" id="SSF52540">
    <property type="entry name" value="P-loop containing nucleoside triphosphate hydrolases"/>
    <property type="match status" value="1"/>
</dbReference>
<feature type="transmembrane region" description="Helical" evidence="9">
    <location>
        <begin position="271"/>
        <end position="288"/>
    </location>
</feature>
<comment type="subcellular location">
    <subcellularLocation>
        <location evidence="1">Cell membrane</location>
        <topology evidence="1">Multi-pass membrane protein</topology>
    </subcellularLocation>
</comment>
<proteinExistence type="predicted"/>
<keyword evidence="2" id="KW-0813">Transport</keyword>
<dbReference type="InterPro" id="IPR039421">
    <property type="entry name" value="Type_1_exporter"/>
</dbReference>
<dbReference type="InterPro" id="IPR036640">
    <property type="entry name" value="ABC1_TM_sf"/>
</dbReference>
<keyword evidence="7 9" id="KW-1133">Transmembrane helix</keyword>
<dbReference type="InterPro" id="IPR017871">
    <property type="entry name" value="ABC_transporter-like_CS"/>
</dbReference>
<dbReference type="GO" id="GO:0015421">
    <property type="term" value="F:ABC-type oligopeptide transporter activity"/>
    <property type="evidence" value="ECO:0007669"/>
    <property type="project" value="TreeGrafter"/>
</dbReference>
<evidence type="ECO:0000259" key="11">
    <source>
        <dbReference type="PROSITE" id="PS50929"/>
    </source>
</evidence>
<dbReference type="Gene3D" id="3.40.50.300">
    <property type="entry name" value="P-loop containing nucleotide triphosphate hydrolases"/>
    <property type="match status" value="1"/>
</dbReference>
<feature type="transmembrane region" description="Helical" evidence="9">
    <location>
        <begin position="54"/>
        <end position="76"/>
    </location>
</feature>
<name>A0A1I5XAV4_9FIRM</name>
<dbReference type="InterPro" id="IPR003439">
    <property type="entry name" value="ABC_transporter-like_ATP-bd"/>
</dbReference>
<dbReference type="CDD" id="cd03228">
    <property type="entry name" value="ABCC_MRP_Like"/>
    <property type="match status" value="1"/>
</dbReference>
<keyword evidence="4 9" id="KW-0812">Transmembrane</keyword>
<feature type="transmembrane region" description="Helical" evidence="9">
    <location>
        <begin position="21"/>
        <end position="42"/>
    </location>
</feature>
<dbReference type="InterPro" id="IPR027417">
    <property type="entry name" value="P-loop_NTPase"/>
</dbReference>
<dbReference type="GO" id="GO:0005524">
    <property type="term" value="F:ATP binding"/>
    <property type="evidence" value="ECO:0007669"/>
    <property type="project" value="UniProtKB-KW"/>
</dbReference>
<dbReference type="EMBL" id="FOXO01000030">
    <property type="protein sequence ID" value="SFQ29024.1"/>
    <property type="molecule type" value="Genomic_DNA"/>
</dbReference>
<dbReference type="GO" id="GO:0005886">
    <property type="term" value="C:plasma membrane"/>
    <property type="evidence" value="ECO:0007669"/>
    <property type="project" value="UniProtKB-SubCell"/>
</dbReference>
<evidence type="ECO:0000256" key="4">
    <source>
        <dbReference type="ARBA" id="ARBA00022692"/>
    </source>
</evidence>
<dbReference type="FunFam" id="3.40.50.300:FF:000854">
    <property type="entry name" value="Multidrug ABC transporter ATP-binding protein"/>
    <property type="match status" value="1"/>
</dbReference>
<keyword evidence="6 12" id="KW-0067">ATP-binding</keyword>
<dbReference type="AlphaFoldDB" id="A0A1I5XAV4"/>
<dbReference type="Pfam" id="PF00005">
    <property type="entry name" value="ABC_tran"/>
    <property type="match status" value="1"/>
</dbReference>
<feature type="transmembrane region" description="Helical" evidence="9">
    <location>
        <begin position="137"/>
        <end position="154"/>
    </location>
</feature>
<evidence type="ECO:0000256" key="7">
    <source>
        <dbReference type="ARBA" id="ARBA00022989"/>
    </source>
</evidence>
<dbReference type="OrthoDB" id="9762778at2"/>
<sequence>MFDKRLMKMCPESKRYIVGNVIFQWAELFTNAVMISVIGAFIDALYEKKITANFISINLFILFTALILRCFATYGATRMSYFASKTVKRTMREQIYKKLLRMGNSYREHVTTAELVQESVEGVEQLESYFGQYVPQFFYAFLAPLTLFFMFGVAGSFKVAAILLVCVPLIPGAIMMVQKIAKKLLSKYWDQYTKLGSTFLENLQGMTTLKTYKADSYKNDQMNAESENFRVVTMKVLTMQLNSIIIMDFFAYGGAALGIAVAGRAFIEGKIGLGAVVFMLLLSADFFLPMRRLGSYFHVAMNGMAASNKIFNFLSENEPDNKEKDFPKDITEIVLHDVSFTYDSEREVLHDVSMNFKVGEFTGIVGESGSGKSTIASIIMGRNTVQNGEVSINGVYVSEINEEKLLKNITYVGLGSVFFKGTVKENLLIAKADATDEELWSVLEDCDLADLFKNEKGLYTELTENAGNLSGGQKQRLSLARALLHNSPIYIFDEATSNIDAESEEDILNEIKRLSKTKTIIMITHRLANVISADKIYCLENGTIKGAGIHEQLLEKCPEYRHLWNTQKELEDFRKEARNHE</sequence>
<evidence type="ECO:0000313" key="13">
    <source>
        <dbReference type="Proteomes" id="UP000182624"/>
    </source>
</evidence>
<dbReference type="InterPro" id="IPR011527">
    <property type="entry name" value="ABC1_TM_dom"/>
</dbReference>